<evidence type="ECO:0000313" key="1">
    <source>
        <dbReference type="EMBL" id="KAJ8645071.1"/>
    </source>
</evidence>
<name>A0ACC2MH21_PERAE</name>
<keyword evidence="2" id="KW-1185">Reference proteome</keyword>
<comment type="caution">
    <text evidence="1">The sequence shown here is derived from an EMBL/GenBank/DDBJ whole genome shotgun (WGS) entry which is preliminary data.</text>
</comment>
<dbReference type="Proteomes" id="UP001234297">
    <property type="component" value="Chromosome 2"/>
</dbReference>
<proteinExistence type="predicted"/>
<sequence length="287" mass="31893">MVVDYYRVLNVSRTATDEELKKAYKTLARKWHPDKNPNPSSKQEAEAKFKQISEAYNILCNPTTRQLHDLGCLNGLVPLAPSDGRPESSRGGGGAGAAAASAPAPEKAADVEYKLACTLKELCFGHTKKMKIARNVIDVFGKSTIVEEMLTIDIMPGWKKGTKVRFTEKGHEQPNSIPADIVFIIEEKPHAVYKRDGNDLVMNRRIPLVDALAGTTMKLIALDGRKLTIPLEDVISPGYEMILPDEGMTILKQPWKKGNLRIKFDIKFPSRLTAEQRLGLRRTLLGD</sequence>
<reference evidence="1 2" key="1">
    <citation type="journal article" date="2022" name="Hortic Res">
        <title>A haplotype resolved chromosomal level avocado genome allows analysis of novel avocado genes.</title>
        <authorList>
            <person name="Nath O."/>
            <person name="Fletcher S.J."/>
            <person name="Hayward A."/>
            <person name="Shaw L.M."/>
            <person name="Masouleh A.K."/>
            <person name="Furtado A."/>
            <person name="Henry R.J."/>
            <person name="Mitter N."/>
        </authorList>
    </citation>
    <scope>NUCLEOTIDE SEQUENCE [LARGE SCALE GENOMIC DNA]</scope>
    <source>
        <strain evidence="2">cv. Hass</strain>
    </source>
</reference>
<gene>
    <name evidence="1" type="ORF">MRB53_006819</name>
</gene>
<evidence type="ECO:0000313" key="2">
    <source>
        <dbReference type="Proteomes" id="UP001234297"/>
    </source>
</evidence>
<accession>A0ACC2MH21</accession>
<dbReference type="EMBL" id="CM056810">
    <property type="protein sequence ID" value="KAJ8645071.1"/>
    <property type="molecule type" value="Genomic_DNA"/>
</dbReference>
<protein>
    <submittedName>
        <fullName evidence="1">Uncharacterized protein</fullName>
    </submittedName>
</protein>
<organism evidence="1 2">
    <name type="scientific">Persea americana</name>
    <name type="common">Avocado</name>
    <dbReference type="NCBI Taxonomy" id="3435"/>
    <lineage>
        <taxon>Eukaryota</taxon>
        <taxon>Viridiplantae</taxon>
        <taxon>Streptophyta</taxon>
        <taxon>Embryophyta</taxon>
        <taxon>Tracheophyta</taxon>
        <taxon>Spermatophyta</taxon>
        <taxon>Magnoliopsida</taxon>
        <taxon>Magnoliidae</taxon>
        <taxon>Laurales</taxon>
        <taxon>Lauraceae</taxon>
        <taxon>Persea</taxon>
    </lineage>
</organism>